<dbReference type="InterPro" id="IPR021109">
    <property type="entry name" value="Peptidase_aspartic_dom_sf"/>
</dbReference>
<dbReference type="EMBL" id="VIIS01001883">
    <property type="protein sequence ID" value="KAF0291427.1"/>
    <property type="molecule type" value="Genomic_DNA"/>
</dbReference>
<protein>
    <submittedName>
        <fullName evidence="2">Uncharacterized protein</fullName>
    </submittedName>
</protein>
<dbReference type="OrthoDB" id="3255824at2759"/>
<name>A0A6A4V574_AMPAM</name>
<accession>A0A6A4V574</accession>
<dbReference type="AlphaFoldDB" id="A0A6A4V574"/>
<evidence type="ECO:0000313" key="2">
    <source>
        <dbReference type="EMBL" id="KAF0291427.1"/>
    </source>
</evidence>
<gene>
    <name evidence="2" type="ORF">FJT64_010495</name>
</gene>
<evidence type="ECO:0000256" key="1">
    <source>
        <dbReference type="SAM" id="MobiDB-lite"/>
    </source>
</evidence>
<organism evidence="2 3">
    <name type="scientific">Amphibalanus amphitrite</name>
    <name type="common">Striped barnacle</name>
    <name type="synonym">Balanus amphitrite</name>
    <dbReference type="NCBI Taxonomy" id="1232801"/>
    <lineage>
        <taxon>Eukaryota</taxon>
        <taxon>Metazoa</taxon>
        <taxon>Ecdysozoa</taxon>
        <taxon>Arthropoda</taxon>
        <taxon>Crustacea</taxon>
        <taxon>Multicrustacea</taxon>
        <taxon>Cirripedia</taxon>
        <taxon>Thoracica</taxon>
        <taxon>Thoracicalcarea</taxon>
        <taxon>Balanomorpha</taxon>
        <taxon>Balanoidea</taxon>
        <taxon>Balanidae</taxon>
        <taxon>Amphibalaninae</taxon>
        <taxon>Amphibalanus</taxon>
    </lineage>
</organism>
<comment type="caution">
    <text evidence="2">The sequence shown here is derived from an EMBL/GenBank/DDBJ whole genome shotgun (WGS) entry which is preliminary data.</text>
</comment>
<evidence type="ECO:0000313" key="3">
    <source>
        <dbReference type="Proteomes" id="UP000440578"/>
    </source>
</evidence>
<keyword evidence="3" id="KW-1185">Reference proteome</keyword>
<feature type="region of interest" description="Disordered" evidence="1">
    <location>
        <begin position="1"/>
        <end position="31"/>
    </location>
</feature>
<reference evidence="2 3" key="1">
    <citation type="submission" date="2019-07" db="EMBL/GenBank/DDBJ databases">
        <title>Draft genome assembly of a fouling barnacle, Amphibalanus amphitrite (Darwin, 1854): The first reference genome for Thecostraca.</title>
        <authorList>
            <person name="Kim W."/>
        </authorList>
    </citation>
    <scope>NUCLEOTIDE SEQUENCE [LARGE SCALE GENOMIC DNA]</scope>
    <source>
        <strain evidence="2">SNU_AA5</strain>
        <tissue evidence="2">Soma without cirri and trophi</tissue>
    </source>
</reference>
<proteinExistence type="predicted"/>
<dbReference type="PANTHER" id="PTHR19963:SF30">
    <property type="entry name" value="ENDONUCLEASE_EXONUCLEASE_PHOSPHATASE DOMAIN-CONTAINING PROTEIN"/>
    <property type="match status" value="1"/>
</dbReference>
<dbReference type="PANTHER" id="PTHR19963">
    <property type="entry name" value="CCHC-TYPE DOMAIN-CONTAINING PROTEIN"/>
    <property type="match status" value="1"/>
</dbReference>
<dbReference type="Gene3D" id="2.40.70.10">
    <property type="entry name" value="Acid Proteases"/>
    <property type="match status" value="1"/>
</dbReference>
<sequence length="357" mass="39985">MKALELKHLRARKERERQKKEQEDMLRKQEDMLKEQEDMLEEKAMEEEVERALVMARLCKAAESDLEWERRHDFDGENVALAPRECEVEEGPAMNAVEGPAAQAINGMLFNGELYQEALKTLQERFGREEDIIQAHLRKVFTCTPPSLMDLPAMEQFYSVVHNTGLLSLLQGGALDYFTSLSEDVQGNLQQTVAALEARFGTAKNAMQAQAELASIRQQPGEATRDFADRVRQASREAYPGAAAGDPSVEATIVSRFVCGLRDEQLRMRVLTKDPASLMEAMDGAGGNELQMLGVVRNLGLEIRDKIVVCPEVEIVGGLLYDMVLGRDFCCREKTVIDDENGVIRLGSLTLPLPYYT</sequence>
<dbReference type="Proteomes" id="UP000440578">
    <property type="component" value="Unassembled WGS sequence"/>
</dbReference>